<dbReference type="EMBL" id="CP042913">
    <property type="protein sequence ID" value="QEG33403.1"/>
    <property type="molecule type" value="Genomic_DNA"/>
</dbReference>
<sequence length="623" mass="69155" precursor="true">MKNGFAVLGLLLAINFTLTCRAEEIPGPRVPLTFKDSGLYCGWNQYFLQADTPFDYFIVPAVVSEGQDISEWNDSLQKARRNGTRVIVDLVPRAKNADGEFYAVHHLSHDADDSEIEKLAAVVDDFFTQVDSSEIYAITLGEEHIFWNGRDRHLNRLYELIKAKHDVPIYQWYSPSSHGSIPGVTGWPNLKSDGWMADEYHLDQPDMERAMRGYTVMQKPIVQIIWAGGGQQSVPYIPRRFGEQWEVCRKYNIPTSYFAWFGRPGAWWGWQKQAPDSLKQTFARVLQYSMEAKLDPGPNKSSWDTVPWETPIIELAFSSSSDTSASYQEDYAQDRTLRFVNDTAITGFADLRWDSTPVELRPRQVGPAESSVAYSFASAFPISELRVHAPAFIAPETDAAVSLSVRDSVGSEIGCATLGPQGTMDLVIPGDRLSGTNFQVVYTMGGTAKTNGEVLAGVESIEVEADVVPPQEKVLELEVNDDGKVLFEEDLRDMSIYHTADIKEPRKIVQSPAGLHANSPGVLEIVQHLKVPQDINLSRLRAEGNAAANDSPAKIGIGVSLNGTDLVAQEKTDGNFRGEIVLELDDPIQTNDFYVHLFLEEGNTVIKSYAVEGDVVSPSDNQP</sequence>
<name>A0A5B9QGL0_9BACT</name>
<feature type="signal peptide" evidence="1">
    <location>
        <begin position="1"/>
        <end position="22"/>
    </location>
</feature>
<organism evidence="2 3">
    <name type="scientific">Bythopirellula goksoeyrii</name>
    <dbReference type="NCBI Taxonomy" id="1400387"/>
    <lineage>
        <taxon>Bacteria</taxon>
        <taxon>Pseudomonadati</taxon>
        <taxon>Planctomycetota</taxon>
        <taxon>Planctomycetia</taxon>
        <taxon>Pirellulales</taxon>
        <taxon>Lacipirellulaceae</taxon>
        <taxon>Bythopirellula</taxon>
    </lineage>
</organism>
<evidence type="ECO:0000313" key="3">
    <source>
        <dbReference type="Proteomes" id="UP000323917"/>
    </source>
</evidence>
<gene>
    <name evidence="2" type="ORF">Pr1d_06660</name>
</gene>
<reference evidence="2 3" key="1">
    <citation type="submission" date="2019-08" db="EMBL/GenBank/DDBJ databases">
        <title>Deep-cultivation of Planctomycetes and their phenomic and genomic characterization uncovers novel biology.</title>
        <authorList>
            <person name="Wiegand S."/>
            <person name="Jogler M."/>
            <person name="Boedeker C."/>
            <person name="Pinto D."/>
            <person name="Vollmers J."/>
            <person name="Rivas-Marin E."/>
            <person name="Kohn T."/>
            <person name="Peeters S.H."/>
            <person name="Heuer A."/>
            <person name="Rast P."/>
            <person name="Oberbeckmann S."/>
            <person name="Bunk B."/>
            <person name="Jeske O."/>
            <person name="Meyerdierks A."/>
            <person name="Storesund J.E."/>
            <person name="Kallscheuer N."/>
            <person name="Luecker S."/>
            <person name="Lage O.M."/>
            <person name="Pohl T."/>
            <person name="Merkel B.J."/>
            <person name="Hornburger P."/>
            <person name="Mueller R.-W."/>
            <person name="Bruemmer F."/>
            <person name="Labrenz M."/>
            <person name="Spormann A.M."/>
            <person name="Op den Camp H."/>
            <person name="Overmann J."/>
            <person name="Amann R."/>
            <person name="Jetten M.S.M."/>
            <person name="Mascher T."/>
            <person name="Medema M.H."/>
            <person name="Devos D.P."/>
            <person name="Kaster A.-K."/>
            <person name="Ovreas L."/>
            <person name="Rohde M."/>
            <person name="Galperin M.Y."/>
            <person name="Jogler C."/>
        </authorList>
    </citation>
    <scope>NUCLEOTIDE SEQUENCE [LARGE SCALE GENOMIC DNA]</scope>
    <source>
        <strain evidence="2 3">Pr1d</strain>
    </source>
</reference>
<accession>A0A5B9QGL0</accession>
<proteinExistence type="predicted"/>
<feature type="chain" id="PRO_5022960794" evidence="1">
    <location>
        <begin position="23"/>
        <end position="623"/>
    </location>
</feature>
<keyword evidence="1" id="KW-0732">Signal</keyword>
<keyword evidence="3" id="KW-1185">Reference proteome</keyword>
<dbReference type="KEGG" id="bgok:Pr1d_06660"/>
<protein>
    <submittedName>
        <fullName evidence="2">Uncharacterized protein</fullName>
    </submittedName>
</protein>
<dbReference type="Proteomes" id="UP000323917">
    <property type="component" value="Chromosome"/>
</dbReference>
<evidence type="ECO:0000313" key="2">
    <source>
        <dbReference type="EMBL" id="QEG33403.1"/>
    </source>
</evidence>
<dbReference type="RefSeq" id="WP_148072174.1">
    <property type="nucleotide sequence ID" value="NZ_CP042913.1"/>
</dbReference>
<evidence type="ECO:0000256" key="1">
    <source>
        <dbReference type="SAM" id="SignalP"/>
    </source>
</evidence>
<dbReference type="AlphaFoldDB" id="A0A5B9QGL0"/>